<accession>A0A6N3BHZ1</accession>
<evidence type="ECO:0000259" key="9">
    <source>
        <dbReference type="Pfam" id="PF09012"/>
    </source>
</evidence>
<keyword evidence="7 8" id="KW-0804">Transcription</keyword>
<protein>
    <recommendedName>
        <fullName evidence="8">Probable [Fe-S]-dependent transcriptional repressor</fullName>
    </recommendedName>
</protein>
<keyword evidence="3 8" id="KW-0408">Iron</keyword>
<evidence type="ECO:0000256" key="1">
    <source>
        <dbReference type="ARBA" id="ARBA00022491"/>
    </source>
</evidence>
<dbReference type="AlphaFoldDB" id="A0A6N3BHZ1"/>
<feature type="binding site" evidence="8">
    <location>
        <position position="56"/>
    </location>
    <ligand>
        <name>iron-sulfur cluster</name>
        <dbReference type="ChEBI" id="CHEBI:30408"/>
    </ligand>
</feature>
<reference evidence="10" key="1">
    <citation type="submission" date="2019-11" db="EMBL/GenBank/DDBJ databases">
        <authorList>
            <person name="Feng L."/>
        </authorList>
    </citation>
    <scope>NUCLEOTIDE SEQUENCE</scope>
    <source>
        <strain evidence="10">EMassiliensisLFYP7</strain>
    </source>
</reference>
<dbReference type="Gene3D" id="1.10.10.10">
    <property type="entry name" value="Winged helix-like DNA-binding domain superfamily/Winged helix DNA-binding domain"/>
    <property type="match status" value="1"/>
</dbReference>
<keyword evidence="5 8" id="KW-0805">Transcription regulation</keyword>
<dbReference type="GO" id="GO:0051536">
    <property type="term" value="F:iron-sulfur cluster binding"/>
    <property type="evidence" value="ECO:0007669"/>
    <property type="project" value="UniProtKB-KW"/>
</dbReference>
<dbReference type="NCBIfam" id="NF011960">
    <property type="entry name" value="PRK15431.1"/>
    <property type="match status" value="1"/>
</dbReference>
<dbReference type="HAMAP" id="MF_01586">
    <property type="entry name" value="FeoC"/>
    <property type="match status" value="1"/>
</dbReference>
<sequence length="80" mass="8909">MASLLDIRNMLALQGRMEASQLSAALHLSPSLVEAMLLRMEAMGKAARVEEELQNCLTGECKNCPEGKMACRREWWTLTA</sequence>
<evidence type="ECO:0000256" key="6">
    <source>
        <dbReference type="ARBA" id="ARBA00023125"/>
    </source>
</evidence>
<keyword evidence="1 8" id="KW-0678">Repressor</keyword>
<feature type="domain" description="Transcriptional regulator HTH-type FeoC" evidence="9">
    <location>
        <begin position="3"/>
        <end position="68"/>
    </location>
</feature>
<dbReference type="InterPro" id="IPR036390">
    <property type="entry name" value="WH_DNA-bd_sf"/>
</dbReference>
<dbReference type="GO" id="GO:0005506">
    <property type="term" value="F:iron ion binding"/>
    <property type="evidence" value="ECO:0007669"/>
    <property type="project" value="UniProtKB-UniRule"/>
</dbReference>
<evidence type="ECO:0000256" key="5">
    <source>
        <dbReference type="ARBA" id="ARBA00023015"/>
    </source>
</evidence>
<keyword evidence="4 8" id="KW-0411">Iron-sulfur</keyword>
<dbReference type="GO" id="GO:0003677">
    <property type="term" value="F:DNA binding"/>
    <property type="evidence" value="ECO:0007669"/>
    <property type="project" value="UniProtKB-KW"/>
</dbReference>
<dbReference type="EMBL" id="CACRTZ010000006">
    <property type="protein sequence ID" value="VYU03915.1"/>
    <property type="molecule type" value="Genomic_DNA"/>
</dbReference>
<dbReference type="InterPro" id="IPR036388">
    <property type="entry name" value="WH-like_DNA-bd_sf"/>
</dbReference>
<feature type="binding site" evidence="8">
    <location>
        <position position="61"/>
    </location>
    <ligand>
        <name>iron-sulfur cluster</name>
        <dbReference type="ChEBI" id="CHEBI:30408"/>
    </ligand>
</feature>
<feature type="binding site" evidence="8">
    <location>
        <position position="71"/>
    </location>
    <ligand>
        <name>iron-sulfur cluster</name>
        <dbReference type="ChEBI" id="CHEBI:30408"/>
    </ligand>
</feature>
<comment type="similarity">
    <text evidence="8">Belongs to the FeoC family.</text>
</comment>
<feature type="binding site" evidence="8">
    <location>
        <position position="64"/>
    </location>
    <ligand>
        <name>iron-sulfur cluster</name>
        <dbReference type="ChEBI" id="CHEBI:30408"/>
    </ligand>
</feature>
<organism evidence="10">
    <name type="scientific">Phytobacter massiliensis</name>
    <dbReference type="NCBI Taxonomy" id="1485952"/>
    <lineage>
        <taxon>Bacteria</taxon>
        <taxon>Pseudomonadati</taxon>
        <taxon>Pseudomonadota</taxon>
        <taxon>Gammaproteobacteria</taxon>
        <taxon>Enterobacterales</taxon>
        <taxon>Enterobacteriaceae</taxon>
        <taxon>Phytobacter</taxon>
    </lineage>
</organism>
<evidence type="ECO:0000313" key="10">
    <source>
        <dbReference type="EMBL" id="VYU03915.1"/>
    </source>
</evidence>
<evidence type="ECO:0000256" key="8">
    <source>
        <dbReference type="HAMAP-Rule" id="MF_01586"/>
    </source>
</evidence>
<comment type="function">
    <text evidence="8">May function as a transcriptional regulator that controls feoABC expression.</text>
</comment>
<keyword evidence="6 8" id="KW-0238">DNA-binding</keyword>
<keyword evidence="2 8" id="KW-0479">Metal-binding</keyword>
<dbReference type="SUPFAM" id="SSF46785">
    <property type="entry name" value="Winged helix' DNA-binding domain"/>
    <property type="match status" value="1"/>
</dbReference>
<evidence type="ECO:0000256" key="2">
    <source>
        <dbReference type="ARBA" id="ARBA00022723"/>
    </source>
</evidence>
<dbReference type="RefSeq" id="WP_156565392.1">
    <property type="nucleotide sequence ID" value="NZ_CACRTZ010000006.1"/>
</dbReference>
<dbReference type="Pfam" id="PF09012">
    <property type="entry name" value="FeoC"/>
    <property type="match status" value="1"/>
</dbReference>
<name>A0A6N3BHZ1_9ENTR</name>
<dbReference type="InterPro" id="IPR023732">
    <property type="entry name" value="FeoC"/>
</dbReference>
<dbReference type="InterPro" id="IPR015102">
    <property type="entry name" value="Tscrpt_reg_HTH_FeoC"/>
</dbReference>
<proteinExistence type="inferred from homology"/>
<evidence type="ECO:0000256" key="7">
    <source>
        <dbReference type="ARBA" id="ARBA00023163"/>
    </source>
</evidence>
<evidence type="ECO:0000256" key="3">
    <source>
        <dbReference type="ARBA" id="ARBA00023004"/>
    </source>
</evidence>
<evidence type="ECO:0000256" key="4">
    <source>
        <dbReference type="ARBA" id="ARBA00023014"/>
    </source>
</evidence>
<gene>
    <name evidence="8 10" type="primary">feoC</name>
    <name evidence="10" type="ORF">EMLFYP7_01246</name>
</gene>